<keyword evidence="6 12" id="KW-0285">Flavoprotein</keyword>
<keyword evidence="9" id="KW-0560">Oxidoreductase</keyword>
<dbReference type="SUPFAM" id="SSF56645">
    <property type="entry name" value="Acyl-CoA dehydrogenase NM domain-like"/>
    <property type="match status" value="1"/>
</dbReference>
<comment type="subcellular location">
    <subcellularLocation>
        <location evidence="3">Peroxisome</location>
    </subcellularLocation>
</comment>
<evidence type="ECO:0000256" key="15">
    <source>
        <dbReference type="SAM" id="MobiDB-lite"/>
    </source>
</evidence>
<evidence type="ECO:0000313" key="20">
    <source>
        <dbReference type="Proteomes" id="UP000243723"/>
    </source>
</evidence>
<dbReference type="STRING" id="40998.A0A2P8ABT4"/>
<comment type="catalytic activity">
    <reaction evidence="1">
        <text>a 2,3-saturated acyl-CoA + O2 = a (2E)-enoyl-CoA + H2O2</text>
        <dbReference type="Rhea" id="RHEA:38959"/>
        <dbReference type="ChEBI" id="CHEBI:15379"/>
        <dbReference type="ChEBI" id="CHEBI:16240"/>
        <dbReference type="ChEBI" id="CHEBI:58856"/>
        <dbReference type="ChEBI" id="CHEBI:65111"/>
        <dbReference type="EC" id="1.3.3.6"/>
    </reaction>
</comment>
<evidence type="ECO:0000256" key="8">
    <source>
        <dbReference type="ARBA" id="ARBA00022832"/>
    </source>
</evidence>
<keyword evidence="8" id="KW-0276">Fatty acid metabolism</keyword>
<dbReference type="Pfam" id="PF14749">
    <property type="entry name" value="Acyl-CoA_ox_N"/>
    <property type="match status" value="1"/>
</dbReference>
<dbReference type="Proteomes" id="UP000243723">
    <property type="component" value="Unassembled WGS sequence"/>
</dbReference>
<dbReference type="GO" id="GO:0003997">
    <property type="term" value="F:acyl-CoA oxidase activity"/>
    <property type="evidence" value="ECO:0007669"/>
    <property type="project" value="UniProtKB-EC"/>
</dbReference>
<evidence type="ECO:0000256" key="14">
    <source>
        <dbReference type="PIRSR" id="PIRSR000168-2"/>
    </source>
</evidence>
<dbReference type="EMBL" id="NHZQ01000037">
    <property type="protein sequence ID" value="PSK57935.1"/>
    <property type="molecule type" value="Genomic_DNA"/>
</dbReference>
<evidence type="ECO:0000256" key="12">
    <source>
        <dbReference type="PIRNR" id="PIRNR000168"/>
    </source>
</evidence>
<evidence type="ECO:0000256" key="3">
    <source>
        <dbReference type="ARBA" id="ARBA00004275"/>
    </source>
</evidence>
<evidence type="ECO:0000256" key="13">
    <source>
        <dbReference type="PIRSR" id="PIRSR000168-1"/>
    </source>
</evidence>
<feature type="region of interest" description="Disordered" evidence="15">
    <location>
        <begin position="1"/>
        <end position="34"/>
    </location>
</feature>
<evidence type="ECO:0000259" key="17">
    <source>
        <dbReference type="Pfam" id="PF14749"/>
    </source>
</evidence>
<feature type="domain" description="Acyl-CoA oxidase C-alpha1" evidence="18">
    <location>
        <begin position="310"/>
        <end position="474"/>
    </location>
</feature>
<evidence type="ECO:0000313" key="19">
    <source>
        <dbReference type="EMBL" id="PSK57935.1"/>
    </source>
</evidence>
<dbReference type="InterPro" id="IPR037069">
    <property type="entry name" value="AcylCoA_DH/ox_N_sf"/>
</dbReference>
<keyword evidence="7 12" id="KW-0274">FAD</keyword>
<dbReference type="SUPFAM" id="SSF47203">
    <property type="entry name" value="Acyl-CoA dehydrogenase C-terminal domain-like"/>
    <property type="match status" value="2"/>
</dbReference>
<dbReference type="InterPro" id="IPR036250">
    <property type="entry name" value="AcylCo_DH-like_C"/>
</dbReference>
<evidence type="ECO:0000256" key="6">
    <source>
        <dbReference type="ARBA" id="ARBA00022630"/>
    </source>
</evidence>
<dbReference type="GO" id="GO:0071949">
    <property type="term" value="F:FAD binding"/>
    <property type="evidence" value="ECO:0007669"/>
    <property type="project" value="InterPro"/>
</dbReference>
<evidence type="ECO:0000256" key="11">
    <source>
        <dbReference type="ARBA" id="ARBA00023140"/>
    </source>
</evidence>
<dbReference type="PANTHER" id="PTHR10909:SF250">
    <property type="entry name" value="PEROXISOMAL ACYL-COENZYME A OXIDASE 1"/>
    <property type="match status" value="1"/>
</dbReference>
<feature type="active site" description="Proton acceptor" evidence="13">
    <location>
        <position position="459"/>
    </location>
</feature>
<evidence type="ECO:0000256" key="4">
    <source>
        <dbReference type="ARBA" id="ARBA00004846"/>
    </source>
</evidence>
<organism evidence="19 20">
    <name type="scientific">Elsinoe australis</name>
    <dbReference type="NCBI Taxonomy" id="40998"/>
    <lineage>
        <taxon>Eukaryota</taxon>
        <taxon>Fungi</taxon>
        <taxon>Dikarya</taxon>
        <taxon>Ascomycota</taxon>
        <taxon>Pezizomycotina</taxon>
        <taxon>Dothideomycetes</taxon>
        <taxon>Dothideomycetidae</taxon>
        <taxon>Myriangiales</taxon>
        <taxon>Elsinoaceae</taxon>
        <taxon>Elsinoe</taxon>
    </lineage>
</organism>
<evidence type="ECO:0000256" key="10">
    <source>
        <dbReference type="ARBA" id="ARBA00023098"/>
    </source>
</evidence>
<dbReference type="Pfam" id="PF01756">
    <property type="entry name" value="ACOX"/>
    <property type="match status" value="1"/>
</dbReference>
<dbReference type="InterPro" id="IPR012258">
    <property type="entry name" value="Acyl-CoA_oxidase"/>
</dbReference>
<name>A0A2P8ABT4_9PEZI</name>
<evidence type="ECO:0000256" key="2">
    <source>
        <dbReference type="ARBA" id="ARBA00001974"/>
    </source>
</evidence>
<feature type="domain" description="Acyl-CoA oxidase C-terminal" evidence="16">
    <location>
        <begin position="516"/>
        <end position="682"/>
    </location>
</feature>
<reference evidence="19 20" key="1">
    <citation type="submission" date="2017-05" db="EMBL/GenBank/DDBJ databases">
        <title>Draft genome sequence of Elsinoe australis.</title>
        <authorList>
            <person name="Cheng Q."/>
        </authorList>
    </citation>
    <scope>NUCLEOTIDE SEQUENCE [LARGE SCALE GENOMIC DNA]</scope>
    <source>
        <strain evidence="19 20">NL1</strain>
    </source>
</reference>
<dbReference type="Pfam" id="PF22924">
    <property type="entry name" value="ACOX_C_alpha1"/>
    <property type="match status" value="1"/>
</dbReference>
<dbReference type="GO" id="GO:0033540">
    <property type="term" value="P:fatty acid beta-oxidation using acyl-CoA oxidase"/>
    <property type="evidence" value="ECO:0007669"/>
    <property type="project" value="TreeGrafter"/>
</dbReference>
<feature type="binding site" evidence="14">
    <location>
        <position position="207"/>
    </location>
    <ligand>
        <name>FAD</name>
        <dbReference type="ChEBI" id="CHEBI:57692"/>
    </ligand>
</feature>
<dbReference type="Gene3D" id="2.40.110.10">
    <property type="entry name" value="Butyryl-CoA Dehydrogenase, subunit A, domain 2"/>
    <property type="match status" value="1"/>
</dbReference>
<keyword evidence="10" id="KW-0443">Lipid metabolism</keyword>
<proteinExistence type="inferred from homology"/>
<feature type="domain" description="Acyl-coenzyme A oxidase N-terminal" evidence="17">
    <location>
        <begin position="49"/>
        <end position="162"/>
    </location>
</feature>
<dbReference type="PIRSF" id="PIRSF000168">
    <property type="entry name" value="Acyl-CoA_oxidase"/>
    <property type="match status" value="1"/>
</dbReference>
<dbReference type="Gene3D" id="1.20.140.10">
    <property type="entry name" value="Butyryl-CoA Dehydrogenase, subunit A, domain 3"/>
    <property type="match status" value="2"/>
</dbReference>
<evidence type="ECO:0000256" key="1">
    <source>
        <dbReference type="ARBA" id="ARBA00001201"/>
    </source>
</evidence>
<dbReference type="AlphaFoldDB" id="A0A2P8ABT4"/>
<dbReference type="GO" id="GO:0005777">
    <property type="term" value="C:peroxisome"/>
    <property type="evidence" value="ECO:0007669"/>
    <property type="project" value="UniProtKB-SubCell"/>
</dbReference>
<protein>
    <recommendedName>
        <fullName evidence="12">Acyl-coenzyme A oxidase</fullName>
    </recommendedName>
</protein>
<comment type="similarity">
    <text evidence="5 12">Belongs to the acyl-CoA oxidase family.</text>
</comment>
<dbReference type="InterPro" id="IPR055060">
    <property type="entry name" value="ACOX_C_alpha1"/>
</dbReference>
<dbReference type="PANTHER" id="PTHR10909">
    <property type="entry name" value="ELECTRON TRANSPORT OXIDOREDUCTASE"/>
    <property type="match status" value="1"/>
</dbReference>
<evidence type="ECO:0000259" key="16">
    <source>
        <dbReference type="Pfam" id="PF01756"/>
    </source>
</evidence>
<dbReference type="GO" id="GO:0055088">
    <property type="term" value="P:lipid homeostasis"/>
    <property type="evidence" value="ECO:0007669"/>
    <property type="project" value="TreeGrafter"/>
</dbReference>
<dbReference type="FunFam" id="1.20.140.10:FF:000015">
    <property type="entry name" value="Acyl-coenzyme A oxidase"/>
    <property type="match status" value="1"/>
</dbReference>
<dbReference type="FunFam" id="2.40.110.10:FF:000003">
    <property type="entry name" value="Acyl-coenzyme A oxidase"/>
    <property type="match status" value="1"/>
</dbReference>
<accession>A0A2P8ABT4</accession>
<dbReference type="InterPro" id="IPR029320">
    <property type="entry name" value="Acyl-CoA_ox_N"/>
</dbReference>
<dbReference type="Gene3D" id="1.10.540.10">
    <property type="entry name" value="Acyl-CoA dehydrogenase/oxidase, N-terminal domain"/>
    <property type="match status" value="1"/>
</dbReference>
<sequence>MSDFTDDSQGFIENLKGDPADFTSELKPTGPDGPAILAELRRKSPLPRKELSDHLLSQHGFLERQDRILNILLKEPLLRKRKQSHLSRPERYWLGLARAKLLRRLSIKHGWDRDDDKMAMYLVDDVSPYTLHYEMFITTVREQGSDDQRAYWMPKIENWEIIGAYAQSELGHGSNVRGLECEARWIQKTKQFVLHSPTLTASKWWNGSLGRTGNHAIVVAQLLLPDAPGDYKSYGPHPFIVQIRDMKTHRPLDGIVVGDIGPKIGYKSMDNCYCLFKDHVIPHSAMLSRYSKVDPETGRYSKPENPAVVYGSLTAVRANIVMHARLILARAVTVAVRYTTIRRQFQDRDATGKQVEMAVIDYPTVQIRILPLLATTFALHYTGQAMQDLYARTRSDIESGDFSTLAELHSTSSGLKSLCTELAANGTETCRRALGGHGFSEASGLVQLKNDYLSKPTVEGDNWMITQQCSSYLIKQMTAAIAHTSSTSKEPFQQSCRVYLSSRPHHQPLPILSDDNAIVQAFERRSLHLTHQAYTLRVIQKRPWNSLMILLRKQSIAHSQWLLVSNFHHALQTDASLSGPLKDILRLLFRLFALYTIDEHAREFARSQAVSDVNLDCLTDMVQELMRKIRPHAVSLVDAWAVPDYLLDSALGRYDGRVYEDLFHRAHRLNPLNEVTVNPDWRTEEIVMGGGRELIDGIVAKL</sequence>
<dbReference type="GO" id="GO:0005504">
    <property type="term" value="F:fatty acid binding"/>
    <property type="evidence" value="ECO:0007669"/>
    <property type="project" value="TreeGrafter"/>
</dbReference>
<comment type="pathway">
    <text evidence="4">Lipid metabolism; peroxisomal fatty acid beta-oxidation.</text>
</comment>
<keyword evidence="11" id="KW-0576">Peroxisome</keyword>
<evidence type="ECO:0000256" key="7">
    <source>
        <dbReference type="ARBA" id="ARBA00022827"/>
    </source>
</evidence>
<evidence type="ECO:0000259" key="18">
    <source>
        <dbReference type="Pfam" id="PF22924"/>
    </source>
</evidence>
<dbReference type="InterPro" id="IPR046373">
    <property type="entry name" value="Acyl-CoA_Oxase/DH_mid-dom_sf"/>
</dbReference>
<comment type="caution">
    <text evidence="19">The sequence shown here is derived from an EMBL/GenBank/DDBJ whole genome shotgun (WGS) entry which is preliminary data.</text>
</comment>
<dbReference type="OrthoDB" id="538336at2759"/>
<keyword evidence="20" id="KW-1185">Reference proteome</keyword>
<dbReference type="FunFam" id="1.20.140.10:FF:000013">
    <property type="entry name" value="Acyl-coenzyme A oxidase"/>
    <property type="match status" value="1"/>
</dbReference>
<dbReference type="InterPro" id="IPR002655">
    <property type="entry name" value="Acyl-CoA_oxidase_C"/>
</dbReference>
<comment type="cofactor">
    <cofactor evidence="2">
        <name>FAD</name>
        <dbReference type="ChEBI" id="CHEBI:57692"/>
    </cofactor>
</comment>
<dbReference type="InterPro" id="IPR009100">
    <property type="entry name" value="AcylCoA_DH/oxidase_NM_dom_sf"/>
</dbReference>
<gene>
    <name evidence="19" type="ORF">B9Z65_9137</name>
</gene>
<evidence type="ECO:0000256" key="9">
    <source>
        <dbReference type="ARBA" id="ARBA00023002"/>
    </source>
</evidence>
<evidence type="ECO:0000256" key="5">
    <source>
        <dbReference type="ARBA" id="ARBA00006288"/>
    </source>
</evidence>